<feature type="transmembrane region" description="Helical" evidence="1">
    <location>
        <begin position="105"/>
        <end position="134"/>
    </location>
</feature>
<sequence length="212" mass="24006">MNNNGLISKLNGYLKWMTRLAGLNALFLIGMLAGGVLFGLFPSIAATLSLTKKWFNGHVTVPLWQTYWQLYKQEWKTANLIGVLISMTGGILYINYLLLKSMDGSIFFLVPFAFIALVFLYGLVILWVFPLMVYYKGSLQQHIKNAFILGLTKIHLSFGMAVVWFAVGYYSLKLPSLIPFFSFALLFLGWMWLAYQVLANIRTNPTAHKKAA</sequence>
<keyword evidence="1" id="KW-0472">Membrane</keyword>
<dbReference type="Pfam" id="PF04854">
    <property type="entry name" value="DUF624"/>
    <property type="match status" value="1"/>
</dbReference>
<evidence type="ECO:0000313" key="2">
    <source>
        <dbReference type="EMBL" id="CDQ25205.1"/>
    </source>
</evidence>
<comment type="caution">
    <text evidence="2">The sequence shown here is derived from an EMBL/GenBank/DDBJ whole genome shotgun (WGS) entry which is preliminary data.</text>
</comment>
<dbReference type="RefSeq" id="WP_035510561.1">
    <property type="nucleotide sequence ID" value="NZ_CCDH010000002.1"/>
</dbReference>
<keyword evidence="1" id="KW-1133">Transmembrane helix</keyword>
<feature type="transmembrane region" description="Helical" evidence="1">
    <location>
        <begin position="78"/>
        <end position="99"/>
    </location>
</feature>
<feature type="transmembrane region" description="Helical" evidence="1">
    <location>
        <begin position="20"/>
        <end position="45"/>
    </location>
</feature>
<keyword evidence="3" id="KW-1185">Reference proteome</keyword>
<proteinExistence type="predicted"/>
<gene>
    <name evidence="2" type="ORF">BN983_03516</name>
</gene>
<evidence type="ECO:0000256" key="1">
    <source>
        <dbReference type="SAM" id="Phobius"/>
    </source>
</evidence>
<organism evidence="2 3">
    <name type="scientific">Halobacillus karajensis</name>
    <dbReference type="NCBI Taxonomy" id="195088"/>
    <lineage>
        <taxon>Bacteria</taxon>
        <taxon>Bacillati</taxon>
        <taxon>Bacillota</taxon>
        <taxon>Bacilli</taxon>
        <taxon>Bacillales</taxon>
        <taxon>Bacillaceae</taxon>
        <taxon>Halobacillus</taxon>
    </lineage>
</organism>
<dbReference type="OrthoDB" id="2182676at2"/>
<dbReference type="InterPro" id="IPR006938">
    <property type="entry name" value="DUF624"/>
</dbReference>
<accession>A0A024P8F7</accession>
<dbReference type="AlphaFoldDB" id="A0A024P8F7"/>
<dbReference type="Proteomes" id="UP000028868">
    <property type="component" value="Unassembled WGS sequence"/>
</dbReference>
<feature type="transmembrane region" description="Helical" evidence="1">
    <location>
        <begin position="176"/>
        <end position="195"/>
    </location>
</feature>
<keyword evidence="1" id="KW-0812">Transmembrane</keyword>
<reference evidence="3" key="1">
    <citation type="submission" date="2014-03" db="EMBL/GenBank/DDBJ databases">
        <authorList>
            <person name="Urmite Genomes U."/>
        </authorList>
    </citation>
    <scope>NUCLEOTIDE SEQUENCE [LARGE SCALE GENOMIC DNA]</scope>
    <source>
        <strain evidence="3">HD-03</strain>
    </source>
</reference>
<reference evidence="2 3" key="2">
    <citation type="submission" date="2014-05" db="EMBL/GenBank/DDBJ databases">
        <title>Draft genome sequence of Halobacillus karajensis HK-03.</title>
        <authorList>
            <person name="Khelaifia S."/>
            <person name="Croce O."/>
            <person name="Lagier J.C."/>
            <person name="Raoult D."/>
        </authorList>
    </citation>
    <scope>NUCLEOTIDE SEQUENCE [LARGE SCALE GENOMIC DNA]</scope>
    <source>
        <strain evidence="2 3">HD-03</strain>
    </source>
</reference>
<evidence type="ECO:0000313" key="3">
    <source>
        <dbReference type="Proteomes" id="UP000028868"/>
    </source>
</evidence>
<feature type="transmembrane region" description="Helical" evidence="1">
    <location>
        <begin position="146"/>
        <end position="170"/>
    </location>
</feature>
<dbReference type="EMBL" id="CCDI010000004">
    <property type="protein sequence ID" value="CDQ25205.1"/>
    <property type="molecule type" value="Genomic_DNA"/>
</dbReference>
<name>A0A024P8F7_9BACI</name>
<protein>
    <submittedName>
        <fullName evidence="2">Integral membrane protein</fullName>
    </submittedName>
</protein>